<accession>A0AA42HRZ2</accession>
<sequence>FTAAICKQVELEGAAWAGHALNLPHASLEQASREVLRGARMNKPSKTDLPDGAVTPEIGSPSKLSP</sequence>
<feature type="region of interest" description="Disordered" evidence="1">
    <location>
        <begin position="39"/>
        <end position="66"/>
    </location>
</feature>
<dbReference type="AlphaFoldDB" id="A0AA42HRZ2"/>
<dbReference type="Proteomes" id="UP001158297">
    <property type="component" value="Unassembled WGS sequence"/>
</dbReference>
<reference evidence="2" key="1">
    <citation type="submission" date="2022-09" db="EMBL/GenBank/DDBJ databases">
        <title>Intensive care unit water sources are persistently colonized with multi-drug resistant bacteria and are the site of extensive horizontal gene transfer of antibiotic resistance genes.</title>
        <authorList>
            <person name="Diorio-Toth L."/>
        </authorList>
    </citation>
    <scope>NUCLEOTIDE SEQUENCE</scope>
    <source>
        <strain evidence="2">GD04130</strain>
    </source>
</reference>
<evidence type="ECO:0000313" key="3">
    <source>
        <dbReference type="Proteomes" id="UP001158297"/>
    </source>
</evidence>
<comment type="caution">
    <text evidence="2">The sequence shown here is derived from an EMBL/GenBank/DDBJ whole genome shotgun (WGS) entry which is preliminary data.</text>
</comment>
<dbReference type="EMBL" id="JAODZU010000007">
    <property type="protein sequence ID" value="MDH0363113.1"/>
    <property type="molecule type" value="Genomic_DNA"/>
</dbReference>
<evidence type="ECO:0000313" key="2">
    <source>
        <dbReference type="EMBL" id="MDH0363113.1"/>
    </source>
</evidence>
<proteinExistence type="predicted"/>
<evidence type="ECO:0000256" key="1">
    <source>
        <dbReference type="SAM" id="MobiDB-lite"/>
    </source>
</evidence>
<name>A0AA42HRZ2_9BURK</name>
<feature type="non-terminal residue" evidence="2">
    <location>
        <position position="1"/>
    </location>
</feature>
<dbReference type="RefSeq" id="WP_279860001.1">
    <property type="nucleotide sequence ID" value="NZ_JAODZU010000007.1"/>
</dbReference>
<protein>
    <submittedName>
        <fullName evidence="2">Uncharacterized protein</fullName>
    </submittedName>
</protein>
<gene>
    <name evidence="2" type="ORF">N7330_08590</name>
</gene>
<organism evidence="2 3">
    <name type="scientific">Comamonas aquatica</name>
    <dbReference type="NCBI Taxonomy" id="225991"/>
    <lineage>
        <taxon>Bacteria</taxon>
        <taxon>Pseudomonadati</taxon>
        <taxon>Pseudomonadota</taxon>
        <taxon>Betaproteobacteria</taxon>
        <taxon>Burkholderiales</taxon>
        <taxon>Comamonadaceae</taxon>
        <taxon>Comamonas</taxon>
    </lineage>
</organism>